<dbReference type="Pfam" id="PF01636">
    <property type="entry name" value="APH"/>
    <property type="match status" value="1"/>
</dbReference>
<evidence type="ECO:0000256" key="2">
    <source>
        <dbReference type="ARBA" id="ARBA00005543"/>
    </source>
</evidence>
<evidence type="ECO:0000313" key="10">
    <source>
        <dbReference type="Proteomes" id="UP000027195"/>
    </source>
</evidence>
<dbReference type="GO" id="GO:0005739">
    <property type="term" value="C:mitochondrion"/>
    <property type="evidence" value="ECO:0007669"/>
    <property type="project" value="UniProtKB-SubCell"/>
</dbReference>
<dbReference type="AlphaFoldDB" id="A0A067M810"/>
<protein>
    <recommendedName>
        <fullName evidence="3">Altered inheritance of mitochondria protein 9, mitochondrial</fullName>
    </recommendedName>
    <alternativeName>
        <fullName evidence="6">Found in mitochondrial proteome protein 29</fullName>
    </alternativeName>
</protein>
<dbReference type="InterPro" id="IPR011009">
    <property type="entry name" value="Kinase-like_dom_sf"/>
</dbReference>
<evidence type="ECO:0000256" key="3">
    <source>
        <dbReference type="ARBA" id="ARBA00016197"/>
    </source>
</evidence>
<feature type="region of interest" description="Disordered" evidence="7">
    <location>
        <begin position="1"/>
        <end position="35"/>
    </location>
</feature>
<dbReference type="OrthoDB" id="2968323at2759"/>
<evidence type="ECO:0000256" key="7">
    <source>
        <dbReference type="SAM" id="MobiDB-lite"/>
    </source>
</evidence>
<evidence type="ECO:0000256" key="4">
    <source>
        <dbReference type="ARBA" id="ARBA00022946"/>
    </source>
</evidence>
<evidence type="ECO:0000313" key="9">
    <source>
        <dbReference type="EMBL" id="KDQ11898.1"/>
    </source>
</evidence>
<comment type="subcellular location">
    <subcellularLocation>
        <location evidence="1">Mitochondrion</location>
    </subcellularLocation>
</comment>
<dbReference type="InterPro" id="IPR002575">
    <property type="entry name" value="Aminoglycoside_PTrfase"/>
</dbReference>
<gene>
    <name evidence="9" type="ORF">BOTBODRAFT_162342</name>
</gene>
<keyword evidence="4" id="KW-0809">Transit peptide</keyword>
<evidence type="ECO:0000256" key="6">
    <source>
        <dbReference type="ARBA" id="ARBA00031849"/>
    </source>
</evidence>
<evidence type="ECO:0000256" key="5">
    <source>
        <dbReference type="ARBA" id="ARBA00023128"/>
    </source>
</evidence>
<dbReference type="HOGENOM" id="CLU_019189_13_1_1"/>
<dbReference type="PANTHER" id="PTHR36091">
    <property type="entry name" value="ALTERED INHERITANCE OF MITOCHONDRIA PROTEIN 9, MITOCHONDRIAL"/>
    <property type="match status" value="1"/>
</dbReference>
<comment type="similarity">
    <text evidence="2">Belongs to the AIM9 family.</text>
</comment>
<name>A0A067M810_BOTB1</name>
<sequence>MFKLRAHTLLRSAKPPSSGRIRSLSQFLPPENSDHPPGAESLLSCTVWRWLNNEATQRSLRRLDFNMQALCDAGAKAVGATECETITLLGEGGMDRLFSLYMNNGVEVVARLPFPIAGPQHLMTRSEVATMDFLRTRFNALVPKVLAWQASKDNPVGCEYVIMERCPGEVLAFQEGGAPRALLAEVSDLQIKLAAVPFSQYGSIYYKEDVSPNLQSRPFYAEGFPEDECSERFRIGPSVERRFYRSERAHMRTDRGPWRDVSSYIRAIATCEMNWIRSCADTPQGRMQLGHHHTPAQHISALEKWLRLAPAILPREPEFHAPTLFHPDLHPANIMPTVTVHPPSPIALSGIIDWQGVAIRPLFEAIMPSAFEVTSSDLKYLDLTRDFEDPHMPDADNLNAAKNSLVESELKRVWVMYKFLASIKEARPALYTAMRDPSMDLLRQAIYFSSHSWSDGLPNLERVLMIFCEVYGDGLNHPTHPDYPECPISFSQKDKERIEQEFETVVGLEMRLEGILQNLLARVNIKLHPDGRVLAEDFEAAQKEAMYIRADMERLADDCAKGVLKRIWPLREGKFVTSAESCI</sequence>
<dbReference type="SUPFAM" id="SSF56112">
    <property type="entry name" value="Protein kinase-like (PK-like)"/>
    <property type="match status" value="1"/>
</dbReference>
<dbReference type="EMBL" id="KL198054">
    <property type="protein sequence ID" value="KDQ11898.1"/>
    <property type="molecule type" value="Genomic_DNA"/>
</dbReference>
<keyword evidence="10" id="KW-1185">Reference proteome</keyword>
<evidence type="ECO:0000259" key="8">
    <source>
        <dbReference type="Pfam" id="PF01636"/>
    </source>
</evidence>
<dbReference type="PANTHER" id="PTHR36091:SF1">
    <property type="entry name" value="ALTERED INHERITANCE OF MITOCHONDRIA PROTEIN 9, MITOCHONDRIAL"/>
    <property type="match status" value="1"/>
</dbReference>
<proteinExistence type="inferred from homology"/>
<accession>A0A067M810</accession>
<feature type="domain" description="Aminoglycoside phosphotransferase" evidence="8">
    <location>
        <begin position="109"/>
        <end position="360"/>
    </location>
</feature>
<organism evidence="9 10">
    <name type="scientific">Botryobasidium botryosum (strain FD-172 SS1)</name>
    <dbReference type="NCBI Taxonomy" id="930990"/>
    <lineage>
        <taxon>Eukaryota</taxon>
        <taxon>Fungi</taxon>
        <taxon>Dikarya</taxon>
        <taxon>Basidiomycota</taxon>
        <taxon>Agaricomycotina</taxon>
        <taxon>Agaricomycetes</taxon>
        <taxon>Cantharellales</taxon>
        <taxon>Botryobasidiaceae</taxon>
        <taxon>Botryobasidium</taxon>
    </lineage>
</organism>
<reference evidence="10" key="1">
    <citation type="journal article" date="2014" name="Proc. Natl. Acad. Sci. U.S.A.">
        <title>Extensive sampling of basidiomycete genomes demonstrates inadequacy of the white-rot/brown-rot paradigm for wood decay fungi.</title>
        <authorList>
            <person name="Riley R."/>
            <person name="Salamov A.A."/>
            <person name="Brown D.W."/>
            <person name="Nagy L.G."/>
            <person name="Floudas D."/>
            <person name="Held B.W."/>
            <person name="Levasseur A."/>
            <person name="Lombard V."/>
            <person name="Morin E."/>
            <person name="Otillar R."/>
            <person name="Lindquist E.A."/>
            <person name="Sun H."/>
            <person name="LaButti K.M."/>
            <person name="Schmutz J."/>
            <person name="Jabbour D."/>
            <person name="Luo H."/>
            <person name="Baker S.E."/>
            <person name="Pisabarro A.G."/>
            <person name="Walton J.D."/>
            <person name="Blanchette R.A."/>
            <person name="Henrissat B."/>
            <person name="Martin F."/>
            <person name="Cullen D."/>
            <person name="Hibbett D.S."/>
            <person name="Grigoriev I.V."/>
        </authorList>
    </citation>
    <scope>NUCLEOTIDE SEQUENCE [LARGE SCALE GENOMIC DNA]</scope>
    <source>
        <strain evidence="10">FD-172 SS1</strain>
    </source>
</reference>
<dbReference type="InterPro" id="IPR051035">
    <property type="entry name" value="Mito_inheritance_9"/>
</dbReference>
<evidence type="ECO:0000256" key="1">
    <source>
        <dbReference type="ARBA" id="ARBA00004173"/>
    </source>
</evidence>
<keyword evidence="5" id="KW-0496">Mitochondrion</keyword>
<dbReference type="Proteomes" id="UP000027195">
    <property type="component" value="Unassembled WGS sequence"/>
</dbReference>
<dbReference type="InParanoid" id="A0A067M810"/>